<keyword evidence="3" id="KW-0677">Repeat</keyword>
<organism evidence="10">
    <name type="scientific">Desulfofervidus auxilii</name>
    <dbReference type="NCBI Taxonomy" id="1621989"/>
    <lineage>
        <taxon>Bacteria</taxon>
        <taxon>Pseudomonadati</taxon>
        <taxon>Thermodesulfobacteriota</taxon>
        <taxon>Candidatus Desulfofervidia</taxon>
        <taxon>Candidatus Desulfofervidales</taxon>
        <taxon>Candidatus Desulfofervidaceae</taxon>
        <taxon>Candidatus Desulfofervidus</taxon>
    </lineage>
</organism>
<dbReference type="PROSITE" id="PS51831">
    <property type="entry name" value="HD"/>
    <property type="match status" value="1"/>
</dbReference>
<comment type="cofactor">
    <cofactor evidence="7">
        <name>Mg(2+)</name>
        <dbReference type="ChEBI" id="CHEBI:18420"/>
    </cofactor>
</comment>
<evidence type="ECO:0000313" key="10">
    <source>
        <dbReference type="EMBL" id="HDD44417.1"/>
    </source>
</evidence>
<sequence>MNLIQERKNLIKDYLNSTSGKEIVYRYTQLIDNFVKEQWIKLAEPKLTNEVALIAVGGYGRKEMSFYSDVDLLILHIDKPSSALHEVIVSFIQSFWDHKIRLDHSFRTIKECLSIAKDNFLAFMAMLTPRFLIGNNELFEELIQTLRKKLIEPQKHQILKTIWERRKKRHLQYSQHTHFLEPDLKKGIGGLRDIHSLQWAAIIAFGNDDLKFLETFNLLSTEERKNLEEALDFLWRVRNCLHYLSKHENDELSFGYQEKIAQFLGFKETENIKAVENFMRMFFTYTFSIKHITNLFLNRLLEKQKISFWKKYVAPGIYIQNNQLIVNDEKIFLKQPALLVKIYTWAAKFGVMLSFDTQRLLNKTILKLKSSLCNNLEIRDTFLEFLTTPKNLLPFLEDMTYQGLLCAIFPEWEKILHLPQHNLYHVYTTDLHAFHTINEIKNLREGKYKKEFPIFTKAAQAIKDEEIDILFLAAFFHDLGKGIGHPHQEVGAKEVEKILKRWQLPIEKQKEILWLIRYHLLLSHTAQRRDLGEEKIIIDTAQIVGNLNRLKMLYVLSFADAKASGPRAFTEWKMTLITELFLKLQRILKKGDFSHVDIRVKLQKIKENLTLKLKEILPENKVFYYLEILPPRYLLNTPLKEILFHLEFIRKLNGKSAILHWENLSSSNHYKVTIASWDAPGLFAKIAGTFSLHGFNILNAQAYTWGNKIALDTFWLNTKSEIHNISKKWEQVERDLCQAIKGEIDLERLLENKYRPSLFARKDLPSINTEIKIDNETSDFYTIIEVYTADKPALLFKLAQSLFKLGLNIHVARISTRLDQVVDVFYVEEKTGGKIYDQKKIEEIKKTLTKTI</sequence>
<dbReference type="GO" id="GO:0008081">
    <property type="term" value="F:phosphoric diester hydrolase activity"/>
    <property type="evidence" value="ECO:0007669"/>
    <property type="project" value="UniProtKB-UniRule"/>
</dbReference>
<proteinExistence type="inferred from homology"/>
<evidence type="ECO:0000256" key="4">
    <source>
        <dbReference type="ARBA" id="ARBA00022801"/>
    </source>
</evidence>
<keyword evidence="4 7" id="KW-0378">Hydrolase</keyword>
<dbReference type="SUPFAM" id="SSF81593">
    <property type="entry name" value="Nucleotidyltransferase substrate binding subunit/domain"/>
    <property type="match status" value="1"/>
</dbReference>
<dbReference type="CDD" id="cd05401">
    <property type="entry name" value="NT_GlnE_GlnD_like"/>
    <property type="match status" value="1"/>
</dbReference>
<gene>
    <name evidence="7 10" type="primary">glnD</name>
    <name evidence="10" type="ORF">ENG63_06120</name>
</gene>
<evidence type="ECO:0000256" key="3">
    <source>
        <dbReference type="ARBA" id="ARBA00022737"/>
    </source>
</evidence>
<dbReference type="SUPFAM" id="SSF81301">
    <property type="entry name" value="Nucleotidyltransferase"/>
    <property type="match status" value="1"/>
</dbReference>
<comment type="domain">
    <text evidence="7">Has four distinct domains: an N-terminal nucleotidyltransferase (NT) domain responsible for UTase activity, a central HD domain that encodes UR activity, and two C-terminal ACT domains that seem to have a role in glutamine sensing.</text>
</comment>
<dbReference type="InterPro" id="IPR010043">
    <property type="entry name" value="UTase/UR"/>
</dbReference>
<keyword evidence="2 7" id="KW-0548">Nucleotidyltransferase</keyword>
<dbReference type="NCBIfam" id="TIGR01693">
    <property type="entry name" value="UTase_glnD"/>
    <property type="match status" value="1"/>
</dbReference>
<comment type="catalytic activity">
    <reaction evidence="7">
        <text>[protein-PII]-L-tyrosine + UTP = [protein-PII]-uridylyl-L-tyrosine + diphosphate</text>
        <dbReference type="Rhea" id="RHEA:13673"/>
        <dbReference type="Rhea" id="RHEA-COMP:12147"/>
        <dbReference type="Rhea" id="RHEA-COMP:12148"/>
        <dbReference type="ChEBI" id="CHEBI:33019"/>
        <dbReference type="ChEBI" id="CHEBI:46398"/>
        <dbReference type="ChEBI" id="CHEBI:46858"/>
        <dbReference type="ChEBI" id="CHEBI:90602"/>
        <dbReference type="EC" id="2.7.7.59"/>
    </reaction>
</comment>
<dbReference type="InterPro" id="IPR002912">
    <property type="entry name" value="ACT_dom"/>
</dbReference>
<dbReference type="EC" id="2.7.7.59" evidence="7"/>
<evidence type="ECO:0000256" key="7">
    <source>
        <dbReference type="HAMAP-Rule" id="MF_00277"/>
    </source>
</evidence>
<dbReference type="PANTHER" id="PTHR47320">
    <property type="entry name" value="BIFUNCTIONAL URIDYLYLTRANSFERASE/URIDYLYL-REMOVING ENZYME"/>
    <property type="match status" value="1"/>
</dbReference>
<evidence type="ECO:0000259" key="8">
    <source>
        <dbReference type="PROSITE" id="PS51671"/>
    </source>
</evidence>
<feature type="domain" description="ACT" evidence="8">
    <location>
        <begin position="671"/>
        <end position="751"/>
    </location>
</feature>
<dbReference type="SUPFAM" id="SSF55021">
    <property type="entry name" value="ACT-like"/>
    <property type="match status" value="2"/>
</dbReference>
<feature type="region of interest" description="Uridylyltransferase" evidence="7">
    <location>
        <begin position="1"/>
        <end position="313"/>
    </location>
</feature>
<dbReference type="InterPro" id="IPR013546">
    <property type="entry name" value="PII_UdlTrfase/GS_AdlTrfase"/>
</dbReference>
<dbReference type="Gene3D" id="1.20.120.330">
    <property type="entry name" value="Nucleotidyltransferases domain 2"/>
    <property type="match status" value="1"/>
</dbReference>
<name>A0A7C0Y4P3_DESA2</name>
<evidence type="ECO:0000256" key="2">
    <source>
        <dbReference type="ARBA" id="ARBA00022695"/>
    </source>
</evidence>
<comment type="function">
    <text evidence="7">Modifies, by uridylylation and deuridylylation, the PII regulatory proteins (GlnB and homologs), in response to the nitrogen status of the cell that GlnD senses through the glutamine level. Under low glutamine levels, catalyzes the conversion of the PII proteins and UTP to PII-UMP and PPi, while under higher glutamine levels, GlnD hydrolyzes PII-UMP to PII and UMP (deuridylylation). Thus, controls uridylylation state and activity of the PII proteins, and plays an important role in the regulation of nitrogen metabolism.</text>
</comment>
<keyword evidence="6 7" id="KW-0511">Multifunctional enzyme</keyword>
<dbReference type="InterPro" id="IPR043519">
    <property type="entry name" value="NT_sf"/>
</dbReference>
<dbReference type="SUPFAM" id="SSF109604">
    <property type="entry name" value="HD-domain/PDEase-like"/>
    <property type="match status" value="1"/>
</dbReference>
<feature type="domain" description="HD" evidence="9">
    <location>
        <begin position="429"/>
        <end position="553"/>
    </location>
</feature>
<keyword evidence="5 7" id="KW-0460">Magnesium</keyword>
<comment type="catalytic activity">
    <reaction evidence="7">
        <text>[protein-PII]-uridylyl-L-tyrosine + H2O = [protein-PII]-L-tyrosine + UMP + H(+)</text>
        <dbReference type="Rhea" id="RHEA:48600"/>
        <dbReference type="Rhea" id="RHEA-COMP:12147"/>
        <dbReference type="Rhea" id="RHEA-COMP:12148"/>
        <dbReference type="ChEBI" id="CHEBI:15377"/>
        <dbReference type="ChEBI" id="CHEBI:15378"/>
        <dbReference type="ChEBI" id="CHEBI:46858"/>
        <dbReference type="ChEBI" id="CHEBI:57865"/>
        <dbReference type="ChEBI" id="CHEBI:90602"/>
    </reaction>
</comment>
<protein>
    <recommendedName>
        <fullName evidence="7">Bifunctional uridylyltransferase/uridylyl-removing enzyme</fullName>
        <shortName evidence="7">UTase/UR</shortName>
    </recommendedName>
    <alternativeName>
        <fullName evidence="7">Bifunctional [protein-PII] modification enzyme</fullName>
    </alternativeName>
    <alternativeName>
        <fullName evidence="7">Bifunctional nitrogen sensor protein</fullName>
    </alternativeName>
    <domain>
        <recommendedName>
            <fullName evidence="7">[Protein-PII] uridylyltransferase</fullName>
            <shortName evidence="7">PII uridylyltransferase</shortName>
            <shortName evidence="7">UTase</shortName>
            <ecNumber evidence="7">2.7.7.59</ecNumber>
        </recommendedName>
    </domain>
    <domain>
        <recommendedName>
            <fullName evidence="7">[Protein-PII]-UMP uridylyl-removing enzyme</fullName>
            <shortName evidence="7">UR</shortName>
            <ecNumber evidence="7">3.1.4.-</ecNumber>
        </recommendedName>
    </domain>
</protein>
<reference evidence="10" key="1">
    <citation type="journal article" date="2020" name="mSystems">
        <title>Genome- and Community-Level Interaction Insights into Carbon Utilization and Element Cycling Functions of Hydrothermarchaeota in Hydrothermal Sediment.</title>
        <authorList>
            <person name="Zhou Z."/>
            <person name="Liu Y."/>
            <person name="Xu W."/>
            <person name="Pan J."/>
            <person name="Luo Z.H."/>
            <person name="Li M."/>
        </authorList>
    </citation>
    <scope>NUCLEOTIDE SEQUENCE [LARGE SCALE GENOMIC DNA]</scope>
    <source>
        <strain evidence="10">HyVt-233</strain>
    </source>
</reference>
<evidence type="ECO:0000256" key="1">
    <source>
        <dbReference type="ARBA" id="ARBA00022679"/>
    </source>
</evidence>
<dbReference type="CDD" id="cd04900">
    <property type="entry name" value="ACT_UUR-like_1"/>
    <property type="match status" value="1"/>
</dbReference>
<dbReference type="PROSITE" id="PS51671">
    <property type="entry name" value="ACT"/>
    <property type="match status" value="2"/>
</dbReference>
<dbReference type="AlphaFoldDB" id="A0A7C0Y4P3"/>
<dbReference type="EMBL" id="DRBS01000235">
    <property type="protein sequence ID" value="HDD44417.1"/>
    <property type="molecule type" value="Genomic_DNA"/>
</dbReference>
<dbReference type="EC" id="3.1.4.-" evidence="7"/>
<comment type="caution">
    <text evidence="7">Lacks conserved residue(s) required for the propagation of feature annotation.</text>
</comment>
<dbReference type="GO" id="GO:0008773">
    <property type="term" value="F:[protein-PII] uridylyltransferase activity"/>
    <property type="evidence" value="ECO:0007669"/>
    <property type="project" value="UniProtKB-UniRule"/>
</dbReference>
<dbReference type="InterPro" id="IPR003607">
    <property type="entry name" value="HD/PDEase_dom"/>
</dbReference>
<comment type="activity regulation">
    <text evidence="7">Uridylyltransferase (UTase) activity is inhibited by glutamine, while glutamine activates uridylyl-removing (UR) activity.</text>
</comment>
<comment type="similarity">
    <text evidence="7">Belongs to the GlnD family.</text>
</comment>
<keyword evidence="1 7" id="KW-0808">Transferase</keyword>
<dbReference type="PANTHER" id="PTHR47320:SF1">
    <property type="entry name" value="BIFUNCTIONAL URIDYLYLTRANSFERASE_URIDYLYL-REMOVING ENZYME"/>
    <property type="match status" value="1"/>
</dbReference>
<dbReference type="Proteomes" id="UP000886289">
    <property type="component" value="Unassembled WGS sequence"/>
</dbReference>
<dbReference type="Pfam" id="PF01966">
    <property type="entry name" value="HD"/>
    <property type="match status" value="1"/>
</dbReference>
<dbReference type="CDD" id="cd04899">
    <property type="entry name" value="ACT_ACR-UUR-like_2"/>
    <property type="match status" value="1"/>
</dbReference>
<dbReference type="GO" id="GO:0006808">
    <property type="term" value="P:regulation of nitrogen utilization"/>
    <property type="evidence" value="ECO:0007669"/>
    <property type="project" value="UniProtKB-UniRule"/>
</dbReference>
<evidence type="ECO:0000256" key="6">
    <source>
        <dbReference type="ARBA" id="ARBA00023268"/>
    </source>
</evidence>
<evidence type="ECO:0000259" key="9">
    <source>
        <dbReference type="PROSITE" id="PS51831"/>
    </source>
</evidence>
<dbReference type="HAMAP" id="MF_00277">
    <property type="entry name" value="PII_uridylyl_transf"/>
    <property type="match status" value="1"/>
</dbReference>
<accession>A0A7C0Y4P3</accession>
<comment type="caution">
    <text evidence="10">The sequence shown here is derived from an EMBL/GenBank/DDBJ whole genome shotgun (WGS) entry which is preliminary data.</text>
</comment>
<evidence type="ECO:0000256" key="5">
    <source>
        <dbReference type="ARBA" id="ARBA00022842"/>
    </source>
</evidence>
<dbReference type="CDD" id="cd00077">
    <property type="entry name" value="HDc"/>
    <property type="match status" value="1"/>
</dbReference>
<dbReference type="Pfam" id="PF08335">
    <property type="entry name" value="GlnD_UR_UTase"/>
    <property type="match status" value="1"/>
</dbReference>
<dbReference type="Gene3D" id="1.10.3090.10">
    <property type="entry name" value="cca-adding enzyme, domain 2"/>
    <property type="match status" value="1"/>
</dbReference>
<dbReference type="PIRSF" id="PIRSF006288">
    <property type="entry name" value="PII_uridyltransf"/>
    <property type="match status" value="1"/>
</dbReference>
<dbReference type="InterPro" id="IPR045865">
    <property type="entry name" value="ACT-like_dom_sf"/>
</dbReference>
<dbReference type="InterPro" id="IPR006674">
    <property type="entry name" value="HD_domain"/>
</dbReference>
<feature type="domain" description="ACT" evidence="8">
    <location>
        <begin position="783"/>
        <end position="852"/>
    </location>
</feature>